<evidence type="ECO:0000313" key="3">
    <source>
        <dbReference type="EMBL" id="GMH90567.1"/>
    </source>
</evidence>
<feature type="transmembrane region" description="Helical" evidence="2">
    <location>
        <begin position="123"/>
        <end position="144"/>
    </location>
</feature>
<comment type="caution">
    <text evidence="3">The sequence shown here is derived from an EMBL/GenBank/DDBJ whole genome shotgun (WGS) entry which is preliminary data.</text>
</comment>
<feature type="transmembrane region" description="Helical" evidence="2">
    <location>
        <begin position="26"/>
        <end position="45"/>
    </location>
</feature>
<feature type="transmembrane region" description="Helical" evidence="2">
    <location>
        <begin position="357"/>
        <end position="375"/>
    </location>
</feature>
<evidence type="ECO:0000313" key="4">
    <source>
        <dbReference type="Proteomes" id="UP001165085"/>
    </source>
</evidence>
<feature type="transmembrane region" description="Helical" evidence="2">
    <location>
        <begin position="653"/>
        <end position="672"/>
    </location>
</feature>
<evidence type="ECO:0000256" key="2">
    <source>
        <dbReference type="SAM" id="Phobius"/>
    </source>
</evidence>
<name>A0A9W7BHJ3_9STRA</name>
<protein>
    <submittedName>
        <fullName evidence="3">Uncharacterized protein</fullName>
    </submittedName>
</protein>
<keyword evidence="2" id="KW-0812">Transmembrane</keyword>
<reference evidence="4" key="1">
    <citation type="journal article" date="2023" name="Commun. Biol.">
        <title>Genome analysis of Parmales, the sister group of diatoms, reveals the evolutionary specialization of diatoms from phago-mixotrophs to photoautotrophs.</title>
        <authorList>
            <person name="Ban H."/>
            <person name="Sato S."/>
            <person name="Yoshikawa S."/>
            <person name="Yamada K."/>
            <person name="Nakamura Y."/>
            <person name="Ichinomiya M."/>
            <person name="Sato N."/>
            <person name="Blanc-Mathieu R."/>
            <person name="Endo H."/>
            <person name="Kuwata A."/>
            <person name="Ogata H."/>
        </authorList>
    </citation>
    <scope>NUCLEOTIDE SEQUENCE [LARGE SCALE GENOMIC DNA]</scope>
    <source>
        <strain evidence="4">NIES 3701</strain>
    </source>
</reference>
<feature type="transmembrane region" description="Helical" evidence="2">
    <location>
        <begin position="57"/>
        <end position="79"/>
    </location>
</feature>
<feature type="region of interest" description="Disordered" evidence="1">
    <location>
        <begin position="866"/>
        <end position="889"/>
    </location>
</feature>
<organism evidence="3 4">
    <name type="scientific">Triparma strigata</name>
    <dbReference type="NCBI Taxonomy" id="1606541"/>
    <lineage>
        <taxon>Eukaryota</taxon>
        <taxon>Sar</taxon>
        <taxon>Stramenopiles</taxon>
        <taxon>Ochrophyta</taxon>
        <taxon>Bolidophyceae</taxon>
        <taxon>Parmales</taxon>
        <taxon>Triparmaceae</taxon>
        <taxon>Triparma</taxon>
    </lineage>
</organism>
<feature type="transmembrane region" description="Helical" evidence="2">
    <location>
        <begin position="622"/>
        <end position="641"/>
    </location>
</feature>
<feature type="transmembrane region" description="Helical" evidence="2">
    <location>
        <begin position="541"/>
        <end position="562"/>
    </location>
</feature>
<feature type="transmembrane region" description="Helical" evidence="2">
    <location>
        <begin position="678"/>
        <end position="700"/>
    </location>
</feature>
<feature type="transmembrane region" description="Helical" evidence="2">
    <location>
        <begin position="840"/>
        <end position="861"/>
    </location>
</feature>
<feature type="transmembrane region" description="Helical" evidence="2">
    <location>
        <begin position="809"/>
        <end position="828"/>
    </location>
</feature>
<dbReference type="OrthoDB" id="202632at2759"/>
<dbReference type="AlphaFoldDB" id="A0A9W7BHJ3"/>
<accession>A0A9W7BHJ3</accession>
<feature type="transmembrane region" description="Helical" evidence="2">
    <location>
        <begin position="297"/>
        <end position="319"/>
    </location>
</feature>
<gene>
    <name evidence="3" type="ORF">TrST_g9016</name>
</gene>
<dbReference type="EMBL" id="BRXY01000373">
    <property type="protein sequence ID" value="GMH90567.1"/>
    <property type="molecule type" value="Genomic_DNA"/>
</dbReference>
<feature type="transmembrane region" description="Helical" evidence="2">
    <location>
        <begin position="241"/>
        <end position="260"/>
    </location>
</feature>
<feature type="transmembrane region" description="Helical" evidence="2">
    <location>
        <begin position="510"/>
        <end position="529"/>
    </location>
</feature>
<feature type="transmembrane region" description="Helical" evidence="2">
    <location>
        <begin position="325"/>
        <end position="345"/>
    </location>
</feature>
<feature type="transmembrane region" description="Helical" evidence="2">
    <location>
        <begin position="592"/>
        <end position="616"/>
    </location>
</feature>
<sequence length="901" mass="99629">MACITTSYTAMYTYYARTGDEKVYKFWTAIILPMSASAMAISFALKPRRKDRTYNAFLVIQYVLFTFVSEILAVVGQDFAKSKTISSSASSLLYLALLKFGLKCRPHVAQLSDEDISKFLANDVIFGGMIIGLGQLAFLMFASIQCDGNADDWRQCNRTLFSQAGLSGMVTLFTIIKLASGVVPKRILEKHVISPRKVLAMDLNVEEAVQFFGLSIAALCALYPLGNYGAEGGFRSEAERYAALIVPSTGGFCLLLTAVWKSVVIRGEMRREAEETGQLQQGERSSDGMLVESSSSWFYIGVLATTYQSGINIAVAVTMDESYETMSRVSLSIVGLLYVASLFCQPRRRSPKDMRKLRLHFMSFAFISEMAWAVYEFRQGNFSGVILHFARLAFQTLLFHFGLKLRTAVGRLPDKDLEIFLVDTLFKGGLKTLFSILFLTFRTTKCMFEKGDVAKCSETSSCSTAISVYLIFWWLTKLVQGSVRSEWRKDLNLSIEKIARMRDISLRRGLAGFLTLVTGVCAIFLFSMMSGDELDETTITVVGLTGFVASVGVVISEIYSSLKAQRMMFRQSSGQTDERVTELEEPIEECSLVFVGVSFFITSSFTVLCVCFGVTLDNKYRLIANLILPSILLSFVMAMEYKPKRTDVGYKRFLYFHFFTVVIVSELLISVGNMRLGTIIRGCFALFRIPCWCLAFWLGLKLRESAAKLPPQELSDFLCQTVLVKGTAAMGPILFFSFEVISCFISQNSLDSEQCKNTSSAAMYLSGYLGILTTSSIAGKAVPKSVQSETAVELSSIASLKGLKWWQRLQGGLIIITAIASLYLLGWLGVEGNEKDMVMVVGGMGGVSIGIATVINLTMLVRTKNSHQHNTTSVSSPTAQTPSRRMSASDIEENAIALALV</sequence>
<feature type="transmembrane region" description="Helical" evidence="2">
    <location>
        <begin position="164"/>
        <end position="188"/>
    </location>
</feature>
<keyword evidence="2" id="KW-0472">Membrane</keyword>
<keyword evidence="4" id="KW-1185">Reference proteome</keyword>
<feature type="transmembrane region" description="Helical" evidence="2">
    <location>
        <begin position="208"/>
        <end position="226"/>
    </location>
</feature>
<proteinExistence type="predicted"/>
<evidence type="ECO:0000256" key="1">
    <source>
        <dbReference type="SAM" id="MobiDB-lite"/>
    </source>
</evidence>
<keyword evidence="2" id="KW-1133">Transmembrane helix</keyword>
<feature type="compositionally biased region" description="Polar residues" evidence="1">
    <location>
        <begin position="868"/>
        <end position="886"/>
    </location>
</feature>
<dbReference type="Proteomes" id="UP001165085">
    <property type="component" value="Unassembled WGS sequence"/>
</dbReference>